<evidence type="ECO:0000256" key="6">
    <source>
        <dbReference type="ARBA" id="ARBA00022448"/>
    </source>
</evidence>
<evidence type="ECO:0000256" key="2">
    <source>
        <dbReference type="ARBA" id="ARBA00004050"/>
    </source>
</evidence>
<gene>
    <name evidence="18" type="ORF">MGMO_35c00400</name>
</gene>
<feature type="transmembrane region" description="Helical" evidence="17">
    <location>
        <begin position="21"/>
        <end position="45"/>
    </location>
</feature>
<evidence type="ECO:0000256" key="5">
    <source>
        <dbReference type="ARBA" id="ARBA00019425"/>
    </source>
</evidence>
<proteinExistence type="predicted"/>
<organism evidence="18 19">
    <name type="scientific">Methyloglobulus morosus KoM1</name>
    <dbReference type="NCBI Taxonomy" id="1116472"/>
    <lineage>
        <taxon>Bacteria</taxon>
        <taxon>Pseudomonadati</taxon>
        <taxon>Pseudomonadota</taxon>
        <taxon>Gammaproteobacteria</taxon>
        <taxon>Methylococcales</taxon>
        <taxon>Methylococcaceae</taxon>
        <taxon>Methyloglobulus</taxon>
    </lineage>
</organism>
<dbReference type="GO" id="GO:0009055">
    <property type="term" value="F:electron transfer activity"/>
    <property type="evidence" value="ECO:0007669"/>
    <property type="project" value="TreeGrafter"/>
</dbReference>
<reference evidence="18 19" key="1">
    <citation type="journal article" date="2013" name="Genome Announc.">
        <title>Draft Genome Sequence of the Methanotrophic Gammaproteobacterium Methyloglobulus morosus DSM 22980 Strain KoM1.</title>
        <authorList>
            <person name="Poehlein A."/>
            <person name="Deutzmann J.S."/>
            <person name="Daniel R."/>
            <person name="Simeonova D.D."/>
        </authorList>
    </citation>
    <scope>NUCLEOTIDE SEQUENCE [LARGE SCALE GENOMIC DNA]</scope>
    <source>
        <strain evidence="18 19">KoM1</strain>
    </source>
</reference>
<dbReference type="eggNOG" id="COG2142">
    <property type="taxonomic scope" value="Bacteria"/>
</dbReference>
<dbReference type="GO" id="GO:0006099">
    <property type="term" value="P:tricarboxylic acid cycle"/>
    <property type="evidence" value="ECO:0007669"/>
    <property type="project" value="UniProtKB-UniPathway"/>
</dbReference>
<dbReference type="UniPathway" id="UPA00223"/>
<dbReference type="InterPro" id="IPR014312">
    <property type="entry name" value="Succ_DH_anchor"/>
</dbReference>
<feature type="transmembrane region" description="Helical" evidence="17">
    <location>
        <begin position="65"/>
        <end position="84"/>
    </location>
</feature>
<comment type="cofactor">
    <cofactor evidence="1">
        <name>heme</name>
        <dbReference type="ChEBI" id="CHEBI:30413"/>
    </cofactor>
</comment>
<evidence type="ECO:0000256" key="4">
    <source>
        <dbReference type="ARBA" id="ARBA00005163"/>
    </source>
</evidence>
<keyword evidence="13" id="KW-0249">Electron transport</keyword>
<evidence type="ECO:0000256" key="12">
    <source>
        <dbReference type="ARBA" id="ARBA00022723"/>
    </source>
</evidence>
<protein>
    <recommendedName>
        <fullName evidence="5">Succinate dehydrogenase hydrophobic membrane anchor subunit</fullName>
    </recommendedName>
</protein>
<dbReference type="NCBIfam" id="TIGR02968">
    <property type="entry name" value="succ_dehyd_anc"/>
    <property type="match status" value="1"/>
</dbReference>
<dbReference type="PANTHER" id="PTHR38689">
    <property type="entry name" value="SUCCINATE DEHYDROGENASE HYDROPHOBIC MEMBRANE ANCHOR SUBUNIT"/>
    <property type="match status" value="1"/>
</dbReference>
<comment type="pathway">
    <text evidence="4">Carbohydrate metabolism; tricarboxylic acid cycle.</text>
</comment>
<keyword evidence="9" id="KW-0816">Tricarboxylic acid cycle</keyword>
<keyword evidence="10" id="KW-0349">Heme</keyword>
<dbReference type="GO" id="GO:0005886">
    <property type="term" value="C:plasma membrane"/>
    <property type="evidence" value="ECO:0007669"/>
    <property type="project" value="UniProtKB-SubCell"/>
</dbReference>
<keyword evidence="16 17" id="KW-0472">Membrane</keyword>
<keyword evidence="12" id="KW-0479">Metal-binding</keyword>
<comment type="caution">
    <text evidence="18">The sequence shown here is derived from an EMBL/GenBank/DDBJ whole genome shotgun (WGS) entry which is preliminary data.</text>
</comment>
<dbReference type="InterPro" id="IPR034804">
    <property type="entry name" value="SQR/QFR_C/D"/>
</dbReference>
<keyword evidence="14 17" id="KW-1133">Transmembrane helix</keyword>
<evidence type="ECO:0000256" key="1">
    <source>
        <dbReference type="ARBA" id="ARBA00001971"/>
    </source>
</evidence>
<evidence type="ECO:0000256" key="3">
    <source>
        <dbReference type="ARBA" id="ARBA00004429"/>
    </source>
</evidence>
<dbReference type="Gene3D" id="1.20.1300.10">
    <property type="entry name" value="Fumarate reductase/succinate dehydrogenase, transmembrane subunit"/>
    <property type="match status" value="1"/>
</dbReference>
<evidence type="ECO:0000256" key="17">
    <source>
        <dbReference type="SAM" id="Phobius"/>
    </source>
</evidence>
<dbReference type="AlphaFoldDB" id="V5BZ95"/>
<keyword evidence="8" id="KW-0997">Cell inner membrane</keyword>
<evidence type="ECO:0000313" key="19">
    <source>
        <dbReference type="Proteomes" id="UP000017842"/>
    </source>
</evidence>
<evidence type="ECO:0000256" key="8">
    <source>
        <dbReference type="ARBA" id="ARBA00022519"/>
    </source>
</evidence>
<dbReference type="RefSeq" id="WP_023493888.1">
    <property type="nucleotide sequence ID" value="NZ_AYLO01000034.1"/>
</dbReference>
<comment type="function">
    <text evidence="2">Membrane-anchoring subunit of succinate dehydrogenase (SDH).</text>
</comment>
<dbReference type="STRING" id="1116472.MGMO_35c00400"/>
<keyword evidence="7" id="KW-1003">Cell membrane</keyword>
<keyword evidence="15" id="KW-0408">Iron</keyword>
<keyword evidence="19" id="KW-1185">Reference proteome</keyword>
<evidence type="ECO:0000313" key="18">
    <source>
        <dbReference type="EMBL" id="ESS73144.1"/>
    </source>
</evidence>
<evidence type="ECO:0000256" key="11">
    <source>
        <dbReference type="ARBA" id="ARBA00022692"/>
    </source>
</evidence>
<dbReference type="PATRIC" id="fig|1116472.3.peg.1028"/>
<dbReference type="OrthoDB" id="9809280at2"/>
<sequence length="120" mass="13604">MIDKLAIFGSSAAKSATKHWLMQRVTAVILIPLTFRLIVFLNLCINAPYQQTVDWLKSPLNTVCIEAWLIVTCYHAALGLQVVIEDYVANQELQALLIKIVNMGFLFLAVMALFFIFRLM</sequence>
<keyword evidence="6" id="KW-0813">Transport</keyword>
<evidence type="ECO:0000256" key="13">
    <source>
        <dbReference type="ARBA" id="ARBA00022982"/>
    </source>
</evidence>
<evidence type="ECO:0000256" key="14">
    <source>
        <dbReference type="ARBA" id="ARBA00022989"/>
    </source>
</evidence>
<dbReference type="Proteomes" id="UP000017842">
    <property type="component" value="Unassembled WGS sequence"/>
</dbReference>
<dbReference type="PANTHER" id="PTHR38689:SF1">
    <property type="entry name" value="SUCCINATE DEHYDROGENASE HYDROPHOBIC MEMBRANE ANCHOR SUBUNIT"/>
    <property type="match status" value="1"/>
</dbReference>
<dbReference type="InterPro" id="IPR000701">
    <property type="entry name" value="SuccDH_FuR_B_TM-su"/>
</dbReference>
<evidence type="ECO:0000256" key="7">
    <source>
        <dbReference type="ARBA" id="ARBA00022475"/>
    </source>
</evidence>
<keyword evidence="11 17" id="KW-0812">Transmembrane</keyword>
<dbReference type="GO" id="GO:0046872">
    <property type="term" value="F:metal ion binding"/>
    <property type="evidence" value="ECO:0007669"/>
    <property type="project" value="UniProtKB-KW"/>
</dbReference>
<accession>V5BZ95</accession>
<dbReference type="EMBL" id="AYLO01000034">
    <property type="protein sequence ID" value="ESS73144.1"/>
    <property type="molecule type" value="Genomic_DNA"/>
</dbReference>
<name>V5BZ95_9GAMM</name>
<evidence type="ECO:0000256" key="15">
    <source>
        <dbReference type="ARBA" id="ARBA00023004"/>
    </source>
</evidence>
<dbReference type="Pfam" id="PF01127">
    <property type="entry name" value="Sdh_cyt"/>
    <property type="match status" value="1"/>
</dbReference>
<evidence type="ECO:0000256" key="9">
    <source>
        <dbReference type="ARBA" id="ARBA00022532"/>
    </source>
</evidence>
<evidence type="ECO:0000256" key="16">
    <source>
        <dbReference type="ARBA" id="ARBA00023136"/>
    </source>
</evidence>
<dbReference type="SUPFAM" id="SSF81343">
    <property type="entry name" value="Fumarate reductase respiratory complex transmembrane subunits"/>
    <property type="match status" value="1"/>
</dbReference>
<feature type="transmembrane region" description="Helical" evidence="17">
    <location>
        <begin position="96"/>
        <end position="117"/>
    </location>
</feature>
<dbReference type="GO" id="GO:0017004">
    <property type="term" value="P:cytochrome complex assembly"/>
    <property type="evidence" value="ECO:0007669"/>
    <property type="project" value="TreeGrafter"/>
</dbReference>
<dbReference type="GO" id="GO:0020037">
    <property type="term" value="F:heme binding"/>
    <property type="evidence" value="ECO:0007669"/>
    <property type="project" value="InterPro"/>
</dbReference>
<evidence type="ECO:0000256" key="10">
    <source>
        <dbReference type="ARBA" id="ARBA00022617"/>
    </source>
</evidence>
<comment type="subcellular location">
    <subcellularLocation>
        <location evidence="3">Cell inner membrane</location>
        <topology evidence="3">Multi-pass membrane protein</topology>
    </subcellularLocation>
</comment>